<sequence length="284" mass="32536">MQFTYIIGSTCMLKTFLQERQYSKNTISAIKHNGALIVNGQPETVRKQLEIGDILNVQLGQETASSNLHPFNQPLNILYEDDYLLIVSKKANQNCAPSRDHKHFSLVEQALGYFKDTKQWLVPHIVTRIDRNTSGIVILAKHGFLHHLMSKTVIDKTYLCICYGKIRSQGLIDAPIGRDPSSIIQRRVDIAGKQAKTKYKCLQYENHYSLCEITLLTGRTHQIRVHLQHIGHPIVGDDLYGGTHPIYKHQLLRCSKVSFIHPIYNETIEIQDKYDAIENIFKMI</sequence>
<proteinExistence type="inferred from homology"/>
<keyword evidence="4" id="KW-0413">Isomerase</keyword>
<dbReference type="InterPro" id="IPR006224">
    <property type="entry name" value="PsdUridine_synth_RluA-like_CS"/>
</dbReference>
<comment type="caution">
    <text evidence="6">The sequence shown here is derived from an EMBL/GenBank/DDBJ whole genome shotgun (WGS) entry which is preliminary data.</text>
</comment>
<dbReference type="SUPFAM" id="SSF55120">
    <property type="entry name" value="Pseudouridine synthase"/>
    <property type="match status" value="1"/>
</dbReference>
<dbReference type="InterPro" id="IPR020103">
    <property type="entry name" value="PsdUridine_synth_cat_dom_sf"/>
</dbReference>
<evidence type="ECO:0000259" key="5">
    <source>
        <dbReference type="Pfam" id="PF00849"/>
    </source>
</evidence>
<dbReference type="EC" id="5.4.99.-" evidence="4"/>
<dbReference type="NCBIfam" id="TIGR00005">
    <property type="entry name" value="rluA_subfam"/>
    <property type="match status" value="1"/>
</dbReference>
<evidence type="ECO:0000256" key="4">
    <source>
        <dbReference type="RuleBase" id="RU362028"/>
    </source>
</evidence>
<dbReference type="InterPro" id="IPR006145">
    <property type="entry name" value="PsdUridine_synth_RsuA/RluA"/>
</dbReference>
<feature type="active site" evidence="3">
    <location>
        <position position="130"/>
    </location>
</feature>
<dbReference type="EMBL" id="PZHR01000044">
    <property type="protein sequence ID" value="PTK58567.1"/>
    <property type="molecule type" value="Genomic_DNA"/>
</dbReference>
<gene>
    <name evidence="6" type="ORF">BUZ61_08915</name>
</gene>
<comment type="catalytic activity">
    <reaction evidence="1 4">
        <text>a uridine in RNA = a pseudouridine in RNA</text>
        <dbReference type="Rhea" id="RHEA:48348"/>
        <dbReference type="Rhea" id="RHEA-COMP:12068"/>
        <dbReference type="Rhea" id="RHEA-COMP:12069"/>
        <dbReference type="ChEBI" id="CHEBI:65314"/>
        <dbReference type="ChEBI" id="CHEBI:65315"/>
    </reaction>
</comment>
<comment type="function">
    <text evidence="4">Responsible for synthesis of pseudouridine from uracil.</text>
</comment>
<evidence type="ECO:0000313" key="7">
    <source>
        <dbReference type="Proteomes" id="UP000240400"/>
    </source>
</evidence>
<dbReference type="GO" id="GO:0009982">
    <property type="term" value="F:pseudouridine synthase activity"/>
    <property type="evidence" value="ECO:0007669"/>
    <property type="project" value="InterPro"/>
</dbReference>
<dbReference type="InterPro" id="IPR050188">
    <property type="entry name" value="RluA_PseudoU_synthase"/>
</dbReference>
<dbReference type="AlphaFoldDB" id="A0A2T4S9K7"/>
<protein>
    <recommendedName>
        <fullName evidence="4">Pseudouridine synthase</fullName>
        <ecNumber evidence="4">5.4.99.-</ecNumber>
    </recommendedName>
</protein>
<dbReference type="PANTHER" id="PTHR21600">
    <property type="entry name" value="MITOCHONDRIAL RNA PSEUDOURIDINE SYNTHASE"/>
    <property type="match status" value="1"/>
</dbReference>
<dbReference type="InterPro" id="IPR006225">
    <property type="entry name" value="PsdUridine_synth_RluC/D"/>
</dbReference>
<dbReference type="OrthoDB" id="9807829at2"/>
<comment type="similarity">
    <text evidence="2 4">Belongs to the pseudouridine synthase RluA family.</text>
</comment>
<dbReference type="GO" id="GO:0003723">
    <property type="term" value="F:RNA binding"/>
    <property type="evidence" value="ECO:0007669"/>
    <property type="project" value="InterPro"/>
</dbReference>
<dbReference type="RefSeq" id="WP_107644300.1">
    <property type="nucleotide sequence ID" value="NZ_PZHR01000044.1"/>
</dbReference>
<dbReference type="GO" id="GO:0000455">
    <property type="term" value="P:enzyme-directed rRNA pseudouridine synthesis"/>
    <property type="evidence" value="ECO:0007669"/>
    <property type="project" value="TreeGrafter"/>
</dbReference>
<dbReference type="PANTHER" id="PTHR21600:SF35">
    <property type="entry name" value="PSEUDOURIDINE SYNTHASE"/>
    <property type="match status" value="1"/>
</dbReference>
<dbReference type="PROSITE" id="PS01129">
    <property type="entry name" value="PSI_RLU"/>
    <property type="match status" value="1"/>
</dbReference>
<organism evidence="6 7">
    <name type="scientific">Staphylococcus nepalensis</name>
    <dbReference type="NCBI Taxonomy" id="214473"/>
    <lineage>
        <taxon>Bacteria</taxon>
        <taxon>Bacillati</taxon>
        <taxon>Bacillota</taxon>
        <taxon>Bacilli</taxon>
        <taxon>Bacillales</taxon>
        <taxon>Staphylococcaceae</taxon>
        <taxon>Staphylococcus</taxon>
    </lineage>
</organism>
<evidence type="ECO:0000313" key="6">
    <source>
        <dbReference type="EMBL" id="PTK58567.1"/>
    </source>
</evidence>
<dbReference type="Proteomes" id="UP000240400">
    <property type="component" value="Unassembled WGS sequence"/>
</dbReference>
<evidence type="ECO:0000256" key="3">
    <source>
        <dbReference type="PIRSR" id="PIRSR606225-1"/>
    </source>
</evidence>
<reference evidence="6 7" key="1">
    <citation type="journal article" date="2016" name="Front. Microbiol.">
        <title>Comprehensive Phylogenetic Analysis of Bovine Non-aureus Staphylococci Species Based on Whole-Genome Sequencing.</title>
        <authorList>
            <person name="Naushad S."/>
            <person name="Barkema H.W."/>
            <person name="Luby C."/>
            <person name="Condas L.A."/>
            <person name="Nobrega D.B."/>
            <person name="Carson D.A."/>
            <person name="De Buck J."/>
        </authorList>
    </citation>
    <scope>NUCLEOTIDE SEQUENCE [LARGE SCALE GENOMIC DNA]</scope>
    <source>
        <strain evidence="6 7">SNUC 4337</strain>
    </source>
</reference>
<evidence type="ECO:0000256" key="2">
    <source>
        <dbReference type="ARBA" id="ARBA00010876"/>
    </source>
</evidence>
<dbReference type="Pfam" id="PF00849">
    <property type="entry name" value="PseudoU_synth_2"/>
    <property type="match status" value="1"/>
</dbReference>
<evidence type="ECO:0000256" key="1">
    <source>
        <dbReference type="ARBA" id="ARBA00000073"/>
    </source>
</evidence>
<accession>A0A2T4S9K7</accession>
<dbReference type="CDD" id="cd02869">
    <property type="entry name" value="PseudoU_synth_RluA_like"/>
    <property type="match status" value="1"/>
</dbReference>
<dbReference type="Gene3D" id="3.30.2350.10">
    <property type="entry name" value="Pseudouridine synthase"/>
    <property type="match status" value="1"/>
</dbReference>
<feature type="domain" description="Pseudouridine synthase RsuA/RluA-like" evidence="5">
    <location>
        <begin position="84"/>
        <end position="229"/>
    </location>
</feature>
<dbReference type="GO" id="GO:0140098">
    <property type="term" value="F:catalytic activity, acting on RNA"/>
    <property type="evidence" value="ECO:0007669"/>
    <property type="project" value="UniProtKB-ARBA"/>
</dbReference>
<name>A0A2T4S9K7_9STAP</name>